<comment type="subcellular location">
    <subcellularLocation>
        <location evidence="1 8">Cytoplasm</location>
    </subcellularLocation>
</comment>
<name>A0A811T6X9_9EURY</name>
<feature type="domain" description="Pyrroline-5-carboxylate reductase catalytic N-terminal" evidence="12">
    <location>
        <begin position="14"/>
        <end position="109"/>
    </location>
</feature>
<dbReference type="Pfam" id="PF14748">
    <property type="entry name" value="P5CR_dimer"/>
    <property type="match status" value="1"/>
</dbReference>
<comment type="pathway">
    <text evidence="8 11">Amino-acid biosynthesis; L-proline biosynthesis; L-proline from L-glutamate 5-semialdehyde: step 1/1.</text>
</comment>
<evidence type="ECO:0000256" key="1">
    <source>
        <dbReference type="ARBA" id="ARBA00004496"/>
    </source>
</evidence>
<comment type="function">
    <text evidence="8">Catalyzes the reduction of 1-pyrroline-5-carboxylate (PCA) to L-proline.</text>
</comment>
<dbReference type="InterPro" id="IPR000304">
    <property type="entry name" value="Pyrroline-COOH_reductase"/>
</dbReference>
<keyword evidence="4 8" id="KW-0028">Amino-acid biosynthesis</keyword>
<dbReference type="Pfam" id="PF03807">
    <property type="entry name" value="F420_oxidored"/>
    <property type="match status" value="1"/>
</dbReference>
<sequence>MQTVQITMTLTEKKIGFVGTGKMGSAIIHGLTASSLIKPSNIYASDIDETALNGIANKYGITPCADNNEVVDQSDVIILAVKPQILDTVLSGIKNHVQARHLVISIAAGIPIRFIAKYLPADTKIIRIMPNITATVRAAPSALSAGTGVTQEEIQTAKYIFDSVGSTVIVSEDLMDAVTGLSGSGPAFVSIFIEAMTDAGVYCGLNRNTSLTLAAQTVLGSAKMILETGVHPASLKDMVTSPAGTTIEGIHELEMHKVRAGVMGAVIAAVKRSKELGGK</sequence>
<dbReference type="EC" id="1.5.1.2" evidence="8 9"/>
<organism evidence="14 15">
    <name type="scientific">Candidatus Argoarchaeum ethanivorans</name>
    <dbReference type="NCBI Taxonomy" id="2608793"/>
    <lineage>
        <taxon>Archaea</taxon>
        <taxon>Methanobacteriati</taxon>
        <taxon>Methanobacteriota</taxon>
        <taxon>Stenosarchaea group</taxon>
        <taxon>Methanomicrobia</taxon>
        <taxon>Methanosarcinales</taxon>
        <taxon>Methanosarcinales incertae sedis</taxon>
        <taxon>GOM Arc I cluster</taxon>
        <taxon>Candidatus Argoarchaeum</taxon>
    </lineage>
</organism>
<dbReference type="InterPro" id="IPR053790">
    <property type="entry name" value="P5CR-like_CS"/>
</dbReference>
<evidence type="ECO:0000256" key="7">
    <source>
        <dbReference type="ARBA" id="ARBA00023002"/>
    </source>
</evidence>
<evidence type="ECO:0000313" key="14">
    <source>
        <dbReference type="EMBL" id="CAD6491430.1"/>
    </source>
</evidence>
<evidence type="ECO:0000256" key="10">
    <source>
        <dbReference type="PIRSR" id="PIRSR000193-1"/>
    </source>
</evidence>
<keyword evidence="7 8" id="KW-0560">Oxidoreductase</keyword>
<evidence type="ECO:0000256" key="6">
    <source>
        <dbReference type="ARBA" id="ARBA00022857"/>
    </source>
</evidence>
<dbReference type="GO" id="GO:0005737">
    <property type="term" value="C:cytoplasm"/>
    <property type="evidence" value="ECO:0007669"/>
    <property type="project" value="UniProtKB-SubCell"/>
</dbReference>
<dbReference type="Gene3D" id="3.40.50.720">
    <property type="entry name" value="NAD(P)-binding Rossmann-like Domain"/>
    <property type="match status" value="1"/>
</dbReference>
<reference evidence="14" key="1">
    <citation type="submission" date="2020-10" db="EMBL/GenBank/DDBJ databases">
        <authorList>
            <person name="Hahn C.J."/>
            <person name="Laso-Perez R."/>
            <person name="Vulcano F."/>
            <person name="Vaziourakis K.-M."/>
            <person name="Stokke R."/>
            <person name="Steen I.H."/>
            <person name="Teske A."/>
            <person name="Boetius A."/>
            <person name="Liebeke M."/>
            <person name="Amann R."/>
            <person name="Knittel K."/>
        </authorList>
    </citation>
    <scope>NUCLEOTIDE SEQUENCE</scope>
    <source>
        <strain evidence="14">Gfbio:e3339647-f889-4370-9287-4fb5cb688e4c:AG394J04_GoMArc1</strain>
    </source>
</reference>
<dbReference type="NCBIfam" id="TIGR00112">
    <property type="entry name" value="proC"/>
    <property type="match status" value="1"/>
</dbReference>
<evidence type="ECO:0000256" key="2">
    <source>
        <dbReference type="ARBA" id="ARBA00005525"/>
    </source>
</evidence>
<evidence type="ECO:0000256" key="3">
    <source>
        <dbReference type="ARBA" id="ARBA00022490"/>
    </source>
</evidence>
<dbReference type="InterPro" id="IPR036291">
    <property type="entry name" value="NAD(P)-bd_dom_sf"/>
</dbReference>
<gene>
    <name evidence="8 14" type="primary">proC</name>
    <name evidence="14" type="ORF">FFODKBPE_00148</name>
</gene>
<dbReference type="Gene3D" id="1.10.3730.10">
    <property type="entry name" value="ProC C-terminal domain-like"/>
    <property type="match status" value="1"/>
</dbReference>
<evidence type="ECO:0000259" key="13">
    <source>
        <dbReference type="Pfam" id="PF14748"/>
    </source>
</evidence>
<comment type="catalytic activity">
    <reaction evidence="8 11">
        <text>L-proline + NADP(+) = (S)-1-pyrroline-5-carboxylate + NADPH + 2 H(+)</text>
        <dbReference type="Rhea" id="RHEA:14109"/>
        <dbReference type="ChEBI" id="CHEBI:15378"/>
        <dbReference type="ChEBI" id="CHEBI:17388"/>
        <dbReference type="ChEBI" id="CHEBI:57783"/>
        <dbReference type="ChEBI" id="CHEBI:58349"/>
        <dbReference type="ChEBI" id="CHEBI:60039"/>
        <dbReference type="EC" id="1.5.1.2"/>
    </reaction>
</comment>
<evidence type="ECO:0000259" key="12">
    <source>
        <dbReference type="Pfam" id="PF03807"/>
    </source>
</evidence>
<dbReference type="UniPathway" id="UPA00098">
    <property type="reaction ID" value="UER00361"/>
</dbReference>
<feature type="domain" description="Pyrroline-5-carboxylate reductase dimerisation" evidence="13">
    <location>
        <begin position="172"/>
        <end position="276"/>
    </location>
</feature>
<dbReference type="GO" id="GO:0004735">
    <property type="term" value="F:pyrroline-5-carboxylate reductase activity"/>
    <property type="evidence" value="ECO:0007669"/>
    <property type="project" value="UniProtKB-UniRule"/>
</dbReference>
<protein>
    <recommendedName>
        <fullName evidence="8 9">Pyrroline-5-carboxylate reductase</fullName>
        <shortName evidence="8">P5C reductase</shortName>
        <shortName evidence="8">P5CR</shortName>
        <ecNumber evidence="8 9">1.5.1.2</ecNumber>
    </recommendedName>
    <alternativeName>
        <fullName evidence="8">PCA reductase</fullName>
    </alternativeName>
</protein>
<comment type="similarity">
    <text evidence="2 8 11">Belongs to the pyrroline-5-carboxylate reductase family.</text>
</comment>
<dbReference type="SUPFAM" id="SSF51735">
    <property type="entry name" value="NAD(P)-binding Rossmann-fold domains"/>
    <property type="match status" value="1"/>
</dbReference>
<feature type="binding site" evidence="10">
    <location>
        <begin position="80"/>
        <end position="83"/>
    </location>
    <ligand>
        <name>NADP(+)</name>
        <dbReference type="ChEBI" id="CHEBI:58349"/>
    </ligand>
</feature>
<dbReference type="FunFam" id="3.40.50.720:FF:000190">
    <property type="entry name" value="Pyrroline-5-carboxylate reductase"/>
    <property type="match status" value="1"/>
</dbReference>
<dbReference type="Proteomes" id="UP000603056">
    <property type="component" value="Unassembled WGS sequence"/>
</dbReference>
<feature type="binding site" evidence="10">
    <location>
        <position position="67"/>
    </location>
    <ligand>
        <name>NADPH</name>
        <dbReference type="ChEBI" id="CHEBI:57783"/>
    </ligand>
</feature>
<evidence type="ECO:0000313" key="15">
    <source>
        <dbReference type="Proteomes" id="UP000603056"/>
    </source>
</evidence>
<evidence type="ECO:0000256" key="4">
    <source>
        <dbReference type="ARBA" id="ARBA00022605"/>
    </source>
</evidence>
<accession>A0A811T6X9</accession>
<comment type="catalytic activity">
    <reaction evidence="8">
        <text>L-proline + NAD(+) = (S)-1-pyrroline-5-carboxylate + NADH + 2 H(+)</text>
        <dbReference type="Rhea" id="RHEA:14105"/>
        <dbReference type="ChEBI" id="CHEBI:15378"/>
        <dbReference type="ChEBI" id="CHEBI:17388"/>
        <dbReference type="ChEBI" id="CHEBI:57540"/>
        <dbReference type="ChEBI" id="CHEBI:57945"/>
        <dbReference type="ChEBI" id="CHEBI:60039"/>
        <dbReference type="EC" id="1.5.1.2"/>
    </reaction>
</comment>
<evidence type="ECO:0000256" key="5">
    <source>
        <dbReference type="ARBA" id="ARBA00022650"/>
    </source>
</evidence>
<evidence type="ECO:0000256" key="9">
    <source>
        <dbReference type="NCBIfam" id="TIGR00112"/>
    </source>
</evidence>
<comment type="caution">
    <text evidence="14">The sequence shown here is derived from an EMBL/GenBank/DDBJ whole genome shotgun (WGS) entry which is preliminary data.</text>
</comment>
<dbReference type="InterPro" id="IPR028939">
    <property type="entry name" value="P5C_Rdtase_cat_N"/>
</dbReference>
<dbReference type="GO" id="GO:0055129">
    <property type="term" value="P:L-proline biosynthetic process"/>
    <property type="evidence" value="ECO:0007669"/>
    <property type="project" value="UniProtKB-UniRule"/>
</dbReference>
<evidence type="ECO:0000256" key="8">
    <source>
        <dbReference type="HAMAP-Rule" id="MF_01925"/>
    </source>
</evidence>
<dbReference type="InterPro" id="IPR029036">
    <property type="entry name" value="P5CR_dimer"/>
</dbReference>
<dbReference type="PROSITE" id="PS00521">
    <property type="entry name" value="P5CR"/>
    <property type="match status" value="1"/>
</dbReference>
<keyword evidence="3 8" id="KW-0963">Cytoplasm</keyword>
<dbReference type="SUPFAM" id="SSF48179">
    <property type="entry name" value="6-phosphogluconate dehydrogenase C-terminal domain-like"/>
    <property type="match status" value="1"/>
</dbReference>
<dbReference type="EMBL" id="CAJHIP010000003">
    <property type="protein sequence ID" value="CAD6491430.1"/>
    <property type="molecule type" value="Genomic_DNA"/>
</dbReference>
<dbReference type="PANTHER" id="PTHR11645">
    <property type="entry name" value="PYRROLINE-5-CARBOXYLATE REDUCTASE"/>
    <property type="match status" value="1"/>
</dbReference>
<dbReference type="AlphaFoldDB" id="A0A811T6X9"/>
<keyword evidence="6 8" id="KW-0521">NADP</keyword>
<dbReference type="InterPro" id="IPR008927">
    <property type="entry name" value="6-PGluconate_DH-like_C_sf"/>
</dbReference>
<proteinExistence type="inferred from homology"/>
<evidence type="ECO:0000256" key="11">
    <source>
        <dbReference type="RuleBase" id="RU003903"/>
    </source>
</evidence>
<dbReference type="PANTHER" id="PTHR11645:SF0">
    <property type="entry name" value="PYRROLINE-5-CARBOXYLATE REDUCTASE 3"/>
    <property type="match status" value="1"/>
</dbReference>
<dbReference type="PIRSF" id="PIRSF000193">
    <property type="entry name" value="Pyrrol-5-carb_rd"/>
    <property type="match status" value="1"/>
</dbReference>
<keyword evidence="5 8" id="KW-0641">Proline biosynthesis</keyword>
<dbReference type="FunFam" id="1.10.3730.10:FF:000001">
    <property type="entry name" value="Pyrroline-5-carboxylate reductase"/>
    <property type="match status" value="1"/>
</dbReference>
<dbReference type="HAMAP" id="MF_01925">
    <property type="entry name" value="P5C_reductase"/>
    <property type="match status" value="1"/>
</dbReference>